<evidence type="ECO:0000259" key="14">
    <source>
        <dbReference type="PROSITE" id="PS50929"/>
    </source>
</evidence>
<gene>
    <name evidence="15" type="ORF">GUITHDRAFT_113183</name>
</gene>
<dbReference type="InterPro" id="IPR011527">
    <property type="entry name" value="ABC1_TM_dom"/>
</dbReference>
<dbReference type="GO" id="GO:0016887">
    <property type="term" value="F:ATP hydrolysis activity"/>
    <property type="evidence" value="ECO:0007669"/>
    <property type="project" value="InterPro"/>
</dbReference>
<evidence type="ECO:0000256" key="6">
    <source>
        <dbReference type="ARBA" id="ARBA00022737"/>
    </source>
</evidence>
<feature type="transmembrane region" description="Helical" evidence="12">
    <location>
        <begin position="337"/>
        <end position="365"/>
    </location>
</feature>
<dbReference type="HOGENOM" id="CLU_000604_17_2_1"/>
<comment type="similarity">
    <text evidence="3">Belongs to the ABC transporter superfamily. ABCB family. Multidrug resistance exporter (TC 3.A.1.201) subfamily.</text>
</comment>
<dbReference type="GO" id="GO:0090374">
    <property type="term" value="P:oligopeptide export from mitochondrion"/>
    <property type="evidence" value="ECO:0007669"/>
    <property type="project" value="TreeGrafter"/>
</dbReference>
<dbReference type="STRING" id="905079.L1IXN8"/>
<feature type="transmembrane region" description="Helical" evidence="12">
    <location>
        <begin position="211"/>
        <end position="229"/>
    </location>
</feature>
<keyword evidence="4" id="KW-0813">Transport</keyword>
<name>L1IXN8_GUITC</name>
<reference evidence="16" key="3">
    <citation type="submission" date="2015-06" db="UniProtKB">
        <authorList>
            <consortium name="EnsemblProtists"/>
        </authorList>
    </citation>
    <scope>IDENTIFICATION</scope>
</reference>
<dbReference type="PROSITE" id="PS50929">
    <property type="entry name" value="ABC_TM1F"/>
    <property type="match status" value="2"/>
</dbReference>
<evidence type="ECO:0000313" key="15">
    <source>
        <dbReference type="EMBL" id="EKX40649.1"/>
    </source>
</evidence>
<dbReference type="Pfam" id="PF00005">
    <property type="entry name" value="ABC_tran"/>
    <property type="match status" value="2"/>
</dbReference>
<dbReference type="GeneID" id="17297409"/>
<dbReference type="SUPFAM" id="SSF52540">
    <property type="entry name" value="P-loop containing nucleoside triphosphate hydrolases"/>
    <property type="match status" value="2"/>
</dbReference>
<keyword evidence="10 12" id="KW-0472">Membrane</keyword>
<dbReference type="EMBL" id="JH993029">
    <property type="protein sequence ID" value="EKX40649.1"/>
    <property type="molecule type" value="Genomic_DNA"/>
</dbReference>
<dbReference type="InterPro" id="IPR003593">
    <property type="entry name" value="AAA+_ATPase"/>
</dbReference>
<dbReference type="PaxDb" id="55529-EKX40649"/>
<evidence type="ECO:0000313" key="16">
    <source>
        <dbReference type="EnsemblProtists" id="EKX40649"/>
    </source>
</evidence>
<evidence type="ECO:0000256" key="8">
    <source>
        <dbReference type="ARBA" id="ARBA00022840"/>
    </source>
</evidence>
<keyword evidence="9 12" id="KW-1133">Transmembrane helix</keyword>
<comment type="subcellular location">
    <subcellularLocation>
        <location evidence="2">Cell membrane</location>
        <topology evidence="2">Multi-pass membrane protein</topology>
    </subcellularLocation>
    <subcellularLocation>
        <location evidence="1">Plastid</location>
        <location evidence="1">Chloroplast</location>
    </subcellularLocation>
</comment>
<dbReference type="SMART" id="SM00382">
    <property type="entry name" value="AAA"/>
    <property type="match status" value="2"/>
</dbReference>
<dbReference type="InterPro" id="IPR017871">
    <property type="entry name" value="ABC_transporter-like_CS"/>
</dbReference>
<sequence length="1249" mass="134811">MSGATIVFSAQDDLEMTSMQDHHDVKVEKLAEAGDPVVEKASFMELFKYADMVDMLLMSLGTLGAIANGCLLTMFSFFLGDLVQVLSGSQYASSSESIQRSLSERVNTVAIQFALVGLAAFFCSYVEVGWWSASGFRQATRVKGAYLRAILSQSIGYFDEHDMSALSGKITMETQQMQSSMGENVGKTVHYSVTFISALILSFVMGWQLSLFILGSLPVLIGAFVFQDIMMRRAQTSALAAYSAAAVVSQESLSNIRTVKQLGIGTVVGRQYGESLVTAEKSGIKGGLMNGIGFGLSTGIIFAFFGFTMWFGGYLIANQVKATYTGQPWNAGDVITVTFALLLGAMSLGQVQAPVTAILLGRAAARNIFDMLARRSESNVLSKEGKELEKLEGHLSFKGVAFCYPSRKEVMVLNDFSLEIPAGKTTALVGESGSGKSTVIQLIERFYEPTAGRIELDGVDISSLNIEWLRKQIGLVSQEPVLFACSILDNIAMGKQGGAVSREMVEAAARDANAHRFIMKLPQGYDTPCGERGAKLSGGQKQRIAIARAIVRGAKVLLLDEATSALDGASEKVVQQALDRAAHGRTTLVIAHRLSTIRDADQIAVVQLGRVVEIGQHAELLELDRLYAQMCQRQAAAAGDARKDSVFSLGSVASTQAEESEIQTCGENVTELDEIASESFAALQKENKEEENLEETRSEGPSVGTWRLLSYNRPEMGIVILGILFAGGYGCAYPIFALFFSRAMTGLQGAEGTSKMLTLKIAYFDELKNSSGALCSRLAVEANEVKGACAEKLGLFFGNLVTLVSGIVVGLVAGWKLSLVVIACLPIMTLGVLVEQTLMMHGLEDTKDDSSASVLSETLENRRTIAAFTLEKSFMKRYEESLSASLRRGIRKANLAGGAFGCSQAVQYWVYALGFWYGGKLVASMEWRLSESELQVTCQELVASSQYADFSVCEVALNTSYGFGQMMQAFWGIVLACMGLGEALTFAPDANKVDGERLDQVRGEIDFVDIHFSYPSRPEAKVLQGLTLKVPAGSIMALVGESGCGKSTLIQMVQRFYDPFSGTVLLDGTDVSRLDLNWYRSILGVVSQEPVLFNCSIFDNIQYGKADGTLTMEDCEAACRKANAHDFISKLPEGYATQCGTGGSKLSGGQKQRVAIARALVRDPKILLLDEATSALDTASERLVQEALAQASIGRTTLVIAHRLSTIQSSDCIAGISAGRVVELGTHEELLRTLTPDSIYANLVRLTQR</sequence>
<dbReference type="eggNOG" id="KOG0055">
    <property type="taxonomic scope" value="Eukaryota"/>
</dbReference>
<evidence type="ECO:0000256" key="12">
    <source>
        <dbReference type="SAM" id="Phobius"/>
    </source>
</evidence>
<keyword evidence="5 12" id="KW-0812">Transmembrane</keyword>
<evidence type="ECO:0000256" key="11">
    <source>
        <dbReference type="ARBA" id="ARBA00023180"/>
    </source>
</evidence>
<dbReference type="CDD" id="cd18577">
    <property type="entry name" value="ABC_6TM_Pgp_ABCB1_D1_like"/>
    <property type="match status" value="1"/>
</dbReference>
<feature type="domain" description="ABC transmembrane type-1" evidence="14">
    <location>
        <begin position="60"/>
        <end position="351"/>
    </location>
</feature>
<evidence type="ECO:0000256" key="7">
    <source>
        <dbReference type="ARBA" id="ARBA00022741"/>
    </source>
</evidence>
<keyword evidence="11" id="KW-0325">Glycoprotein</keyword>
<dbReference type="KEGG" id="gtt:GUITHDRAFT_113183"/>
<dbReference type="GO" id="GO:0005524">
    <property type="term" value="F:ATP binding"/>
    <property type="evidence" value="ECO:0007669"/>
    <property type="project" value="UniProtKB-KW"/>
</dbReference>
<feature type="domain" description="ABC transporter" evidence="13">
    <location>
        <begin position="395"/>
        <end position="633"/>
    </location>
</feature>
<evidence type="ECO:0000256" key="9">
    <source>
        <dbReference type="ARBA" id="ARBA00022989"/>
    </source>
</evidence>
<dbReference type="OMA" id="QDYWLRW"/>
<evidence type="ECO:0000256" key="10">
    <source>
        <dbReference type="ARBA" id="ARBA00023136"/>
    </source>
</evidence>
<dbReference type="InterPro" id="IPR003439">
    <property type="entry name" value="ABC_transporter-like_ATP-bd"/>
</dbReference>
<organism evidence="15">
    <name type="scientific">Guillardia theta (strain CCMP2712)</name>
    <name type="common">Cryptophyte</name>
    <dbReference type="NCBI Taxonomy" id="905079"/>
    <lineage>
        <taxon>Eukaryota</taxon>
        <taxon>Cryptophyceae</taxon>
        <taxon>Pyrenomonadales</taxon>
        <taxon>Geminigeraceae</taxon>
        <taxon>Guillardia</taxon>
    </lineage>
</organism>
<dbReference type="GO" id="GO:0005886">
    <property type="term" value="C:plasma membrane"/>
    <property type="evidence" value="ECO:0007669"/>
    <property type="project" value="UniProtKB-SubCell"/>
</dbReference>
<dbReference type="InterPro" id="IPR039421">
    <property type="entry name" value="Type_1_exporter"/>
</dbReference>
<evidence type="ECO:0000256" key="4">
    <source>
        <dbReference type="ARBA" id="ARBA00022448"/>
    </source>
</evidence>
<dbReference type="EnsemblProtists" id="EKX40649">
    <property type="protein sequence ID" value="EKX40649"/>
    <property type="gene ID" value="GUITHDRAFT_113183"/>
</dbReference>
<keyword evidence="6" id="KW-0677">Repeat</keyword>
<feature type="transmembrane region" description="Helical" evidence="12">
    <location>
        <begin position="291"/>
        <end position="317"/>
    </location>
</feature>
<proteinExistence type="inferred from homology"/>
<feature type="transmembrane region" description="Helical" evidence="12">
    <location>
        <begin position="109"/>
        <end position="133"/>
    </location>
</feature>
<dbReference type="GO" id="GO:0009507">
    <property type="term" value="C:chloroplast"/>
    <property type="evidence" value="ECO:0007669"/>
    <property type="project" value="UniProtKB-SubCell"/>
</dbReference>
<keyword evidence="8" id="KW-0067">ATP-binding</keyword>
<dbReference type="PANTHER" id="PTHR43394">
    <property type="entry name" value="ATP-DEPENDENT PERMEASE MDL1, MITOCHONDRIAL"/>
    <property type="match status" value="1"/>
</dbReference>
<dbReference type="GO" id="GO:0005743">
    <property type="term" value="C:mitochondrial inner membrane"/>
    <property type="evidence" value="ECO:0007669"/>
    <property type="project" value="TreeGrafter"/>
</dbReference>
<accession>L1IXN8</accession>
<dbReference type="OrthoDB" id="6500128at2759"/>
<dbReference type="FunFam" id="3.40.50.300:FF:000066">
    <property type="entry name" value="ABC transporter B family member 1"/>
    <property type="match status" value="1"/>
</dbReference>
<evidence type="ECO:0000256" key="3">
    <source>
        <dbReference type="ARBA" id="ARBA00007577"/>
    </source>
</evidence>
<dbReference type="PANTHER" id="PTHR43394:SF16">
    <property type="entry name" value="ABC TRANSPORTER B FAMILY MEMBER 4-LIKE ISOFORM X1"/>
    <property type="match status" value="1"/>
</dbReference>
<feature type="transmembrane region" description="Helical" evidence="12">
    <location>
        <begin position="56"/>
        <end position="79"/>
    </location>
</feature>
<dbReference type="Gene3D" id="3.40.50.300">
    <property type="entry name" value="P-loop containing nucleotide triphosphate hydrolases"/>
    <property type="match status" value="2"/>
</dbReference>
<dbReference type="AlphaFoldDB" id="L1IXN8"/>
<dbReference type="InterPro" id="IPR036640">
    <property type="entry name" value="ABC1_TM_sf"/>
</dbReference>
<evidence type="ECO:0000259" key="13">
    <source>
        <dbReference type="PROSITE" id="PS50893"/>
    </source>
</evidence>
<protein>
    <recommendedName>
        <fullName evidence="18">ABC transporter</fullName>
    </recommendedName>
</protein>
<dbReference type="Gene3D" id="1.20.1560.10">
    <property type="entry name" value="ABC transporter type 1, transmembrane domain"/>
    <property type="match status" value="1"/>
</dbReference>
<reference evidence="17" key="2">
    <citation type="submission" date="2012-11" db="EMBL/GenBank/DDBJ databases">
        <authorList>
            <person name="Kuo A."/>
            <person name="Curtis B.A."/>
            <person name="Tanifuji G."/>
            <person name="Burki F."/>
            <person name="Gruber A."/>
            <person name="Irimia M."/>
            <person name="Maruyama S."/>
            <person name="Arias M.C."/>
            <person name="Ball S.G."/>
            <person name="Gile G.H."/>
            <person name="Hirakawa Y."/>
            <person name="Hopkins J.F."/>
            <person name="Rensing S.A."/>
            <person name="Schmutz J."/>
            <person name="Symeonidi A."/>
            <person name="Elias M."/>
            <person name="Eveleigh R.J."/>
            <person name="Herman E.K."/>
            <person name="Klute M.J."/>
            <person name="Nakayama T."/>
            <person name="Obornik M."/>
            <person name="Reyes-Prieto A."/>
            <person name="Armbrust E.V."/>
            <person name="Aves S.J."/>
            <person name="Beiko R.G."/>
            <person name="Coutinho P."/>
            <person name="Dacks J.B."/>
            <person name="Durnford D.G."/>
            <person name="Fast N.M."/>
            <person name="Green B.R."/>
            <person name="Grisdale C."/>
            <person name="Hempe F."/>
            <person name="Henrissat B."/>
            <person name="Hoppner M.P."/>
            <person name="Ishida K.-I."/>
            <person name="Kim E."/>
            <person name="Koreny L."/>
            <person name="Kroth P.G."/>
            <person name="Liu Y."/>
            <person name="Malik S.-B."/>
            <person name="Maier U.G."/>
            <person name="McRose D."/>
            <person name="Mock T."/>
            <person name="Neilson J.A."/>
            <person name="Onodera N.T."/>
            <person name="Poole A.M."/>
            <person name="Pritham E.J."/>
            <person name="Richards T.A."/>
            <person name="Rocap G."/>
            <person name="Roy S.W."/>
            <person name="Sarai C."/>
            <person name="Schaack S."/>
            <person name="Shirato S."/>
            <person name="Slamovits C.H."/>
            <person name="Spencer D.F."/>
            <person name="Suzuki S."/>
            <person name="Worden A.Z."/>
            <person name="Zauner S."/>
            <person name="Barry K."/>
            <person name="Bell C."/>
            <person name="Bharti A.K."/>
            <person name="Crow J.A."/>
            <person name="Grimwood J."/>
            <person name="Kramer R."/>
            <person name="Lindquist E."/>
            <person name="Lucas S."/>
            <person name="Salamov A."/>
            <person name="McFadden G.I."/>
            <person name="Lane C.E."/>
            <person name="Keeling P.J."/>
            <person name="Gray M.W."/>
            <person name="Grigoriev I.V."/>
            <person name="Archibald J.M."/>
        </authorList>
    </citation>
    <scope>NUCLEOTIDE SEQUENCE</scope>
    <source>
        <strain evidence="17">CCMP2712</strain>
    </source>
</reference>
<reference evidence="15 17" key="1">
    <citation type="journal article" date="2012" name="Nature">
        <title>Algal genomes reveal evolutionary mosaicism and the fate of nucleomorphs.</title>
        <authorList>
            <consortium name="DOE Joint Genome Institute"/>
            <person name="Curtis B.A."/>
            <person name="Tanifuji G."/>
            <person name="Burki F."/>
            <person name="Gruber A."/>
            <person name="Irimia M."/>
            <person name="Maruyama S."/>
            <person name="Arias M.C."/>
            <person name="Ball S.G."/>
            <person name="Gile G.H."/>
            <person name="Hirakawa Y."/>
            <person name="Hopkins J.F."/>
            <person name="Kuo A."/>
            <person name="Rensing S.A."/>
            <person name="Schmutz J."/>
            <person name="Symeonidi A."/>
            <person name="Elias M."/>
            <person name="Eveleigh R.J."/>
            <person name="Herman E.K."/>
            <person name="Klute M.J."/>
            <person name="Nakayama T."/>
            <person name="Obornik M."/>
            <person name="Reyes-Prieto A."/>
            <person name="Armbrust E.V."/>
            <person name="Aves S.J."/>
            <person name="Beiko R.G."/>
            <person name="Coutinho P."/>
            <person name="Dacks J.B."/>
            <person name="Durnford D.G."/>
            <person name="Fast N.M."/>
            <person name="Green B.R."/>
            <person name="Grisdale C.J."/>
            <person name="Hempel F."/>
            <person name="Henrissat B."/>
            <person name="Hoppner M.P."/>
            <person name="Ishida K."/>
            <person name="Kim E."/>
            <person name="Koreny L."/>
            <person name="Kroth P.G."/>
            <person name="Liu Y."/>
            <person name="Malik S.B."/>
            <person name="Maier U.G."/>
            <person name="McRose D."/>
            <person name="Mock T."/>
            <person name="Neilson J.A."/>
            <person name="Onodera N.T."/>
            <person name="Poole A.M."/>
            <person name="Pritham E.J."/>
            <person name="Richards T.A."/>
            <person name="Rocap G."/>
            <person name="Roy S.W."/>
            <person name="Sarai C."/>
            <person name="Schaack S."/>
            <person name="Shirato S."/>
            <person name="Slamovits C.H."/>
            <person name="Spencer D.F."/>
            <person name="Suzuki S."/>
            <person name="Worden A.Z."/>
            <person name="Zauner S."/>
            <person name="Barry K."/>
            <person name="Bell C."/>
            <person name="Bharti A.K."/>
            <person name="Crow J.A."/>
            <person name="Grimwood J."/>
            <person name="Kramer R."/>
            <person name="Lindquist E."/>
            <person name="Lucas S."/>
            <person name="Salamov A."/>
            <person name="McFadden G.I."/>
            <person name="Lane C.E."/>
            <person name="Keeling P.J."/>
            <person name="Gray M.W."/>
            <person name="Grigoriev I.V."/>
            <person name="Archibald J.M."/>
        </authorList>
    </citation>
    <scope>NUCLEOTIDE SEQUENCE</scope>
    <source>
        <strain evidence="15 17">CCMP2712</strain>
    </source>
</reference>
<evidence type="ECO:0000313" key="17">
    <source>
        <dbReference type="Proteomes" id="UP000011087"/>
    </source>
</evidence>
<dbReference type="GO" id="GO:0015421">
    <property type="term" value="F:ABC-type oligopeptide transporter activity"/>
    <property type="evidence" value="ECO:0007669"/>
    <property type="project" value="TreeGrafter"/>
</dbReference>
<dbReference type="Pfam" id="PF00664">
    <property type="entry name" value="ABC_membrane"/>
    <property type="match status" value="2"/>
</dbReference>
<dbReference type="RefSeq" id="XP_005827629.1">
    <property type="nucleotide sequence ID" value="XM_005827572.1"/>
</dbReference>
<feature type="transmembrane region" description="Helical" evidence="12">
    <location>
        <begin position="800"/>
        <end position="833"/>
    </location>
</feature>
<dbReference type="PROSITE" id="PS00211">
    <property type="entry name" value="ABC_TRANSPORTER_1"/>
    <property type="match status" value="2"/>
</dbReference>
<feature type="domain" description="ABC transmembrane type-1" evidence="14">
    <location>
        <begin position="754"/>
        <end position="924"/>
    </location>
</feature>
<evidence type="ECO:0000256" key="2">
    <source>
        <dbReference type="ARBA" id="ARBA00004651"/>
    </source>
</evidence>
<evidence type="ECO:0000256" key="5">
    <source>
        <dbReference type="ARBA" id="ARBA00022692"/>
    </source>
</evidence>
<dbReference type="SUPFAM" id="SSF90123">
    <property type="entry name" value="ABC transporter transmembrane region"/>
    <property type="match status" value="2"/>
</dbReference>
<dbReference type="FunFam" id="3.40.50.300:FF:000251">
    <property type="entry name" value="ABC transporter B family member 19"/>
    <property type="match status" value="1"/>
</dbReference>
<evidence type="ECO:0008006" key="18">
    <source>
        <dbReference type="Google" id="ProtNLM"/>
    </source>
</evidence>
<dbReference type="PROSITE" id="PS50893">
    <property type="entry name" value="ABC_TRANSPORTER_2"/>
    <property type="match status" value="2"/>
</dbReference>
<feature type="transmembrane region" description="Helical" evidence="12">
    <location>
        <begin position="717"/>
        <end position="740"/>
    </location>
</feature>
<keyword evidence="7" id="KW-0547">Nucleotide-binding</keyword>
<keyword evidence="17" id="KW-1185">Reference proteome</keyword>
<dbReference type="InterPro" id="IPR027417">
    <property type="entry name" value="P-loop_NTPase"/>
</dbReference>
<dbReference type="Proteomes" id="UP000011087">
    <property type="component" value="Unassembled WGS sequence"/>
</dbReference>
<evidence type="ECO:0000256" key="1">
    <source>
        <dbReference type="ARBA" id="ARBA00004229"/>
    </source>
</evidence>
<dbReference type="CDD" id="cd03249">
    <property type="entry name" value="ABC_MTABC3_MDL1_MDL2"/>
    <property type="match status" value="2"/>
</dbReference>
<dbReference type="CDD" id="cd18578">
    <property type="entry name" value="ABC_6TM_Pgp_ABCB1_D2_like"/>
    <property type="match status" value="1"/>
</dbReference>
<feature type="domain" description="ABC transporter" evidence="13">
    <location>
        <begin position="1005"/>
        <end position="1243"/>
    </location>
</feature>